<dbReference type="PANTHER" id="PTHR43214">
    <property type="entry name" value="TWO-COMPONENT RESPONSE REGULATOR"/>
    <property type="match status" value="1"/>
</dbReference>
<dbReference type="InterPro" id="IPR016032">
    <property type="entry name" value="Sig_transdc_resp-reg_C-effctor"/>
</dbReference>
<dbReference type="Proteomes" id="UP001212097">
    <property type="component" value="Chromosome"/>
</dbReference>
<dbReference type="SMART" id="SM00421">
    <property type="entry name" value="HTH_LUXR"/>
    <property type="match status" value="1"/>
</dbReference>
<dbReference type="RefSeq" id="WP_271417531.1">
    <property type="nucleotide sequence ID" value="NZ_CP115668.1"/>
</dbReference>
<feature type="modified residue" description="4-aspartylphosphate" evidence="3">
    <location>
        <position position="59"/>
    </location>
</feature>
<evidence type="ECO:0000256" key="3">
    <source>
        <dbReference type="PROSITE-ProRule" id="PRU00169"/>
    </source>
</evidence>
<dbReference type="InterPro" id="IPR000792">
    <property type="entry name" value="Tscrpt_reg_LuxR_C"/>
</dbReference>
<name>A0ABY7QW96_9ACTN</name>
<dbReference type="PANTHER" id="PTHR43214:SF42">
    <property type="entry name" value="TRANSCRIPTIONAL REGULATORY PROTEIN DESR"/>
    <property type="match status" value="1"/>
</dbReference>
<dbReference type="InterPro" id="IPR011006">
    <property type="entry name" value="CheY-like_superfamily"/>
</dbReference>
<proteinExistence type="predicted"/>
<dbReference type="EMBL" id="CP115668">
    <property type="protein sequence ID" value="WCC79329.1"/>
    <property type="molecule type" value="Genomic_DNA"/>
</dbReference>
<dbReference type="Pfam" id="PF00072">
    <property type="entry name" value="Response_reg"/>
    <property type="match status" value="1"/>
</dbReference>
<dbReference type="Pfam" id="PF00196">
    <property type="entry name" value="GerE"/>
    <property type="match status" value="1"/>
</dbReference>
<dbReference type="SUPFAM" id="SSF52172">
    <property type="entry name" value="CheY-like"/>
    <property type="match status" value="1"/>
</dbReference>
<protein>
    <submittedName>
        <fullName evidence="5">Response regulator transcription factor</fullName>
    </submittedName>
</protein>
<keyword evidence="6" id="KW-1185">Reference proteome</keyword>
<evidence type="ECO:0000313" key="5">
    <source>
        <dbReference type="EMBL" id="WCC79329.1"/>
    </source>
</evidence>
<keyword evidence="1 3" id="KW-0597">Phosphoprotein</keyword>
<dbReference type="SMART" id="SM00448">
    <property type="entry name" value="REC"/>
    <property type="match status" value="1"/>
</dbReference>
<dbReference type="InterPro" id="IPR039420">
    <property type="entry name" value="WalR-like"/>
</dbReference>
<gene>
    <name evidence="5" type="ORF">O6R08_07235</name>
</gene>
<keyword evidence="2" id="KW-0238">DNA-binding</keyword>
<dbReference type="CDD" id="cd17535">
    <property type="entry name" value="REC_NarL-like"/>
    <property type="match status" value="1"/>
</dbReference>
<reference evidence="5 6" key="1">
    <citation type="submission" date="2023-06" db="EMBL/GenBank/DDBJ databases">
        <title>The Gram-positive Non-spore-bearing Anaerobic Bacilli of Human Feces.</title>
        <authorList>
            <person name="Eggerth A.H."/>
        </authorList>
    </citation>
    <scope>NUCLEOTIDE SEQUENCE [LARGE SCALE GENOMIC DNA]</scope>
    <source>
        <strain evidence="5 6">CBA3108</strain>
    </source>
</reference>
<dbReference type="SUPFAM" id="SSF46894">
    <property type="entry name" value="C-terminal effector domain of the bipartite response regulators"/>
    <property type="match status" value="1"/>
</dbReference>
<dbReference type="Gene3D" id="3.40.50.2300">
    <property type="match status" value="1"/>
</dbReference>
<dbReference type="PROSITE" id="PS50110">
    <property type="entry name" value="RESPONSE_REGULATORY"/>
    <property type="match status" value="1"/>
</dbReference>
<dbReference type="InterPro" id="IPR058245">
    <property type="entry name" value="NreC/VraR/RcsB-like_REC"/>
</dbReference>
<organism evidence="5 6">
    <name type="scientific">Cutibacterium equinum</name>
    <dbReference type="NCBI Taxonomy" id="3016342"/>
    <lineage>
        <taxon>Bacteria</taxon>
        <taxon>Bacillati</taxon>
        <taxon>Actinomycetota</taxon>
        <taxon>Actinomycetes</taxon>
        <taxon>Propionibacteriales</taxon>
        <taxon>Propionibacteriaceae</taxon>
        <taxon>Cutibacterium</taxon>
    </lineage>
</organism>
<sequence>MSSADDIRILIADDDRIIRDGLASLLNSQQGLQVVAKAANGVQVFDQLDLHRVDVALLDVDMPIVIGIEAARRINREHPEITIIILTAFEHEESLGMAIGAGVRGFLTKDIPAPELAELIRKAKAGQQVMSPRPTEIITAAYAQAQKDREQYADFITTVQALPDHLRPTFRLLLKAFANKTIARQTKLSEATVRSYVSDILARTGCATRGELAITAIKAGIRE</sequence>
<dbReference type="InterPro" id="IPR001789">
    <property type="entry name" value="Sig_transdc_resp-reg_receiver"/>
</dbReference>
<evidence type="ECO:0000259" key="4">
    <source>
        <dbReference type="PROSITE" id="PS50110"/>
    </source>
</evidence>
<evidence type="ECO:0000313" key="6">
    <source>
        <dbReference type="Proteomes" id="UP001212097"/>
    </source>
</evidence>
<evidence type="ECO:0000256" key="1">
    <source>
        <dbReference type="ARBA" id="ARBA00022553"/>
    </source>
</evidence>
<feature type="domain" description="Response regulatory" evidence="4">
    <location>
        <begin position="8"/>
        <end position="124"/>
    </location>
</feature>
<accession>A0ABY7QW96</accession>
<evidence type="ECO:0000256" key="2">
    <source>
        <dbReference type="ARBA" id="ARBA00023125"/>
    </source>
</evidence>